<dbReference type="InterPro" id="IPR050595">
    <property type="entry name" value="Bact_response_regulator"/>
</dbReference>
<evidence type="ECO:0000256" key="1">
    <source>
        <dbReference type="ARBA" id="ARBA00022553"/>
    </source>
</evidence>
<gene>
    <name evidence="4" type="ORF">COT98_00825</name>
</gene>
<reference evidence="5" key="1">
    <citation type="submission" date="2017-09" db="EMBL/GenBank/DDBJ databases">
        <title>Depth-based differentiation of microbial function through sediment-hosted aquifers and enrichment of novel symbionts in the deep terrestrial subsurface.</title>
        <authorList>
            <person name="Probst A.J."/>
            <person name="Ladd B."/>
            <person name="Jarett J.K."/>
            <person name="Geller-Mcgrath D.E."/>
            <person name="Sieber C.M.K."/>
            <person name="Emerson J.B."/>
            <person name="Anantharaman K."/>
            <person name="Thomas B.C."/>
            <person name="Malmstrom R."/>
            <person name="Stieglmeier M."/>
            <person name="Klingl A."/>
            <person name="Woyke T."/>
            <person name="Ryan C.M."/>
            <person name="Banfield J.F."/>
        </authorList>
    </citation>
    <scope>NUCLEOTIDE SEQUENCE [LARGE SCALE GENOMIC DNA]</scope>
</reference>
<dbReference type="PANTHER" id="PTHR44591:SF3">
    <property type="entry name" value="RESPONSE REGULATORY DOMAIN-CONTAINING PROTEIN"/>
    <property type="match status" value="1"/>
</dbReference>
<evidence type="ECO:0000313" key="4">
    <source>
        <dbReference type="EMBL" id="PIT95188.1"/>
    </source>
</evidence>
<dbReference type="SUPFAM" id="SSF52172">
    <property type="entry name" value="CheY-like"/>
    <property type="match status" value="1"/>
</dbReference>
<dbReference type="PROSITE" id="PS50110">
    <property type="entry name" value="RESPONSE_REGULATORY"/>
    <property type="match status" value="1"/>
</dbReference>
<comment type="caution">
    <text evidence="4">The sequence shown here is derived from an EMBL/GenBank/DDBJ whole genome shotgun (WGS) entry which is preliminary data.</text>
</comment>
<dbReference type="PANTHER" id="PTHR44591">
    <property type="entry name" value="STRESS RESPONSE REGULATOR PROTEIN 1"/>
    <property type="match status" value="1"/>
</dbReference>
<dbReference type="SMART" id="SM00448">
    <property type="entry name" value="REC"/>
    <property type="match status" value="1"/>
</dbReference>
<evidence type="ECO:0000256" key="2">
    <source>
        <dbReference type="PROSITE-ProRule" id="PRU00169"/>
    </source>
</evidence>
<dbReference type="Proteomes" id="UP000228900">
    <property type="component" value="Unassembled WGS sequence"/>
</dbReference>
<evidence type="ECO:0000259" key="3">
    <source>
        <dbReference type="PROSITE" id="PS50110"/>
    </source>
</evidence>
<protein>
    <submittedName>
        <fullName evidence="4">Response regulator</fullName>
    </submittedName>
</protein>
<sequence>MTKSPKKILIVEDEISIAKALKMKLEREGFRAFLADNGKKGLTLALKEIPDLILLDIVMPVMDGMTMMEKLRAEPAGKKIKVLILTNLSYLTGDVSDKYKVTDYLVKSDWKISDLIAKIKTIIKA</sequence>
<feature type="domain" description="Response regulatory" evidence="3">
    <location>
        <begin position="7"/>
        <end position="123"/>
    </location>
</feature>
<keyword evidence="1 2" id="KW-0597">Phosphoprotein</keyword>
<dbReference type="InterPro" id="IPR011006">
    <property type="entry name" value="CheY-like_superfamily"/>
</dbReference>
<dbReference type="Gene3D" id="3.40.50.2300">
    <property type="match status" value="1"/>
</dbReference>
<dbReference type="Pfam" id="PF00072">
    <property type="entry name" value="Response_reg"/>
    <property type="match status" value="1"/>
</dbReference>
<dbReference type="GO" id="GO:0000160">
    <property type="term" value="P:phosphorelay signal transduction system"/>
    <property type="evidence" value="ECO:0007669"/>
    <property type="project" value="InterPro"/>
</dbReference>
<organism evidence="4 5">
    <name type="scientific">Candidatus Falkowbacteria bacterium CG10_big_fil_rev_8_21_14_0_10_39_9</name>
    <dbReference type="NCBI Taxonomy" id="1974566"/>
    <lineage>
        <taxon>Bacteria</taxon>
        <taxon>Candidatus Falkowiibacteriota</taxon>
    </lineage>
</organism>
<dbReference type="InterPro" id="IPR001789">
    <property type="entry name" value="Sig_transdc_resp-reg_receiver"/>
</dbReference>
<feature type="modified residue" description="4-aspartylphosphate" evidence="2">
    <location>
        <position position="56"/>
    </location>
</feature>
<dbReference type="AlphaFoldDB" id="A0A2M6WQU4"/>
<evidence type="ECO:0000313" key="5">
    <source>
        <dbReference type="Proteomes" id="UP000228900"/>
    </source>
</evidence>
<accession>A0A2M6WQU4</accession>
<dbReference type="EMBL" id="PFAQ01000016">
    <property type="protein sequence ID" value="PIT95188.1"/>
    <property type="molecule type" value="Genomic_DNA"/>
</dbReference>
<proteinExistence type="predicted"/>
<name>A0A2M6WQU4_9BACT</name>